<evidence type="ECO:0000256" key="2">
    <source>
        <dbReference type="SAM" id="Phobius"/>
    </source>
</evidence>
<feature type="transmembrane region" description="Helical" evidence="2">
    <location>
        <begin position="16"/>
        <end position="37"/>
    </location>
</feature>
<evidence type="ECO:0000256" key="1">
    <source>
        <dbReference type="SAM" id="MobiDB-lite"/>
    </source>
</evidence>
<accession>A0A7X1KPD6</accession>
<evidence type="ECO:0000313" key="4">
    <source>
        <dbReference type="Proteomes" id="UP000551327"/>
    </source>
</evidence>
<protein>
    <recommendedName>
        <fullName evidence="5">Heme exporter protein D</fullName>
    </recommendedName>
</protein>
<keyword evidence="4" id="KW-1185">Reference proteome</keyword>
<comment type="caution">
    <text evidence="3">The sequence shown here is derived from an EMBL/GenBank/DDBJ whole genome shotgun (WGS) entry which is preliminary data.</text>
</comment>
<keyword evidence="2" id="KW-1133">Transmembrane helix</keyword>
<keyword evidence="2" id="KW-0472">Membrane</keyword>
<organism evidence="3 4">
    <name type="scientific">Novosphingobium piscinae</name>
    <dbReference type="NCBI Taxonomy" id="1507448"/>
    <lineage>
        <taxon>Bacteria</taxon>
        <taxon>Pseudomonadati</taxon>
        <taxon>Pseudomonadota</taxon>
        <taxon>Alphaproteobacteria</taxon>
        <taxon>Sphingomonadales</taxon>
        <taxon>Sphingomonadaceae</taxon>
        <taxon>Novosphingobium</taxon>
    </lineage>
</organism>
<dbReference type="AlphaFoldDB" id="A0A7X1KPD6"/>
<dbReference type="EMBL" id="JACLAX010000004">
    <property type="protein sequence ID" value="MBC2668577.1"/>
    <property type="molecule type" value="Genomic_DNA"/>
</dbReference>
<dbReference type="Proteomes" id="UP000551327">
    <property type="component" value="Unassembled WGS sequence"/>
</dbReference>
<reference evidence="3 4" key="1">
    <citation type="submission" date="2020-08" db="EMBL/GenBank/DDBJ databases">
        <title>The genome sequence of type strain Novosphingobium piscinae KCTC 42194.</title>
        <authorList>
            <person name="Liu Y."/>
        </authorList>
    </citation>
    <scope>NUCLEOTIDE SEQUENCE [LARGE SCALE GENOMIC DNA]</scope>
    <source>
        <strain evidence="3 4">KCTC 42194</strain>
    </source>
</reference>
<evidence type="ECO:0000313" key="3">
    <source>
        <dbReference type="EMBL" id="MBC2668577.1"/>
    </source>
</evidence>
<sequence length="64" mass="6962">MTGGAIQSEALNQWHFVLAAYAIGLSGCVALVGQSWLAMRRAERRRDAGRDRGADRSAEQGRSE</sequence>
<feature type="region of interest" description="Disordered" evidence="1">
    <location>
        <begin position="43"/>
        <end position="64"/>
    </location>
</feature>
<name>A0A7X1KPD6_9SPHN</name>
<evidence type="ECO:0008006" key="5">
    <source>
        <dbReference type="Google" id="ProtNLM"/>
    </source>
</evidence>
<keyword evidence="2" id="KW-0812">Transmembrane</keyword>
<proteinExistence type="predicted"/>
<dbReference type="RefSeq" id="WP_185678470.1">
    <property type="nucleotide sequence ID" value="NZ_JACLAX010000004.1"/>
</dbReference>
<gene>
    <name evidence="3" type="ORF">H7F53_05415</name>
</gene>